<feature type="region of interest" description="Amidoligase domain" evidence="12">
    <location>
        <begin position="1"/>
        <end position="269"/>
    </location>
</feature>
<comment type="catalytic activity">
    <reaction evidence="12">
        <text>UTP + NH4(+) + ATP = CTP + ADP + phosphate + 2 H(+)</text>
        <dbReference type="Rhea" id="RHEA:16597"/>
        <dbReference type="ChEBI" id="CHEBI:15378"/>
        <dbReference type="ChEBI" id="CHEBI:28938"/>
        <dbReference type="ChEBI" id="CHEBI:30616"/>
        <dbReference type="ChEBI" id="CHEBI:37563"/>
        <dbReference type="ChEBI" id="CHEBI:43474"/>
        <dbReference type="ChEBI" id="CHEBI:46398"/>
        <dbReference type="ChEBI" id="CHEBI:456216"/>
    </reaction>
</comment>
<feature type="binding site" evidence="12">
    <location>
        <position position="75"/>
    </location>
    <ligand>
        <name>Mg(2+)</name>
        <dbReference type="ChEBI" id="CHEBI:18420"/>
    </ligand>
</feature>
<dbReference type="SUPFAM" id="SSF52317">
    <property type="entry name" value="Class I glutamine amidotransferase-like"/>
    <property type="match status" value="1"/>
</dbReference>
<keyword evidence="8 12" id="KW-0315">Glutamine amidotransferase</keyword>
<feature type="binding site" evidence="12">
    <location>
        <begin position="150"/>
        <end position="152"/>
    </location>
    <ligand>
        <name>CTP</name>
        <dbReference type="ChEBI" id="CHEBI:37563"/>
        <note>allosteric inhibitor</note>
    </ligand>
</feature>
<dbReference type="SUPFAM" id="SSF52540">
    <property type="entry name" value="P-loop containing nucleoside triphosphate hydrolases"/>
    <property type="match status" value="1"/>
</dbReference>
<comment type="subunit">
    <text evidence="12">Homotetramer.</text>
</comment>
<dbReference type="Pfam" id="PF00117">
    <property type="entry name" value="GATase"/>
    <property type="match status" value="1"/>
</dbReference>
<evidence type="ECO:0000313" key="15">
    <source>
        <dbReference type="EMBL" id="SDU29133.1"/>
    </source>
</evidence>
<dbReference type="CDD" id="cd01746">
    <property type="entry name" value="GATase1_CTP_Synthase"/>
    <property type="match status" value="1"/>
</dbReference>
<evidence type="ECO:0000256" key="5">
    <source>
        <dbReference type="ARBA" id="ARBA00022741"/>
    </source>
</evidence>
<feature type="binding site" evidence="12">
    <location>
        <position position="471"/>
    </location>
    <ligand>
        <name>L-glutamine</name>
        <dbReference type="ChEBI" id="CHEBI:58359"/>
    </ligand>
</feature>
<dbReference type="OrthoDB" id="9801107at2"/>
<dbReference type="EC" id="6.3.4.2" evidence="12"/>
<dbReference type="Pfam" id="PF06418">
    <property type="entry name" value="CTP_synth_N"/>
    <property type="match status" value="1"/>
</dbReference>
<keyword evidence="4 12" id="KW-0479">Metal-binding</keyword>
<comment type="pathway">
    <text evidence="1 12">Pyrimidine metabolism; CTP biosynthesis via de novo pathway; CTP from UDP: step 2/2.</text>
</comment>
<feature type="binding site" evidence="12">
    <location>
        <position position="406"/>
    </location>
    <ligand>
        <name>L-glutamine</name>
        <dbReference type="ChEBI" id="CHEBI:58359"/>
    </ligand>
</feature>
<dbReference type="Proteomes" id="UP000183653">
    <property type="component" value="Chromosome I"/>
</dbReference>
<evidence type="ECO:0000313" key="16">
    <source>
        <dbReference type="Proteomes" id="UP000183653"/>
    </source>
</evidence>
<feature type="binding site" evidence="12">
    <location>
        <position position="17"/>
    </location>
    <ligand>
        <name>UTP</name>
        <dbReference type="ChEBI" id="CHEBI:46398"/>
    </ligand>
</feature>
<feature type="binding site" evidence="12">
    <location>
        <begin position="383"/>
        <end position="386"/>
    </location>
    <ligand>
        <name>L-glutamine</name>
        <dbReference type="ChEBI" id="CHEBI:58359"/>
    </ligand>
</feature>
<evidence type="ECO:0000259" key="14">
    <source>
        <dbReference type="Pfam" id="PF06418"/>
    </source>
</evidence>
<feature type="binding site" evidence="12">
    <location>
        <position position="226"/>
    </location>
    <ligand>
        <name>CTP</name>
        <dbReference type="ChEBI" id="CHEBI:37563"/>
        <note>allosteric inhibitor</note>
    </ligand>
</feature>
<comment type="caution">
    <text evidence="12">Lacks conserved residue(s) required for the propagation of feature annotation.</text>
</comment>
<dbReference type="HAMAP" id="MF_01227">
    <property type="entry name" value="PyrG"/>
    <property type="match status" value="1"/>
</dbReference>
<feature type="active site" description="Nucleophile; for glutamine hydrolysis" evidence="12">
    <location>
        <position position="382"/>
    </location>
</feature>
<dbReference type="InterPro" id="IPR004468">
    <property type="entry name" value="CTP_synthase"/>
</dbReference>
<dbReference type="Gene3D" id="3.40.50.880">
    <property type="match status" value="1"/>
</dbReference>
<evidence type="ECO:0000256" key="9">
    <source>
        <dbReference type="ARBA" id="ARBA00022975"/>
    </source>
</evidence>
<dbReference type="InterPro" id="IPR027417">
    <property type="entry name" value="P-loop_NTPase"/>
</dbReference>
<gene>
    <name evidence="12" type="primary">pyrG</name>
    <name evidence="15" type="ORF">SAMN04490197_4611</name>
</gene>
<feature type="binding site" evidence="12">
    <location>
        <position position="75"/>
    </location>
    <ligand>
        <name>ATP</name>
        <dbReference type="ChEBI" id="CHEBI:30616"/>
    </ligand>
</feature>
<dbReference type="GO" id="GO:0042802">
    <property type="term" value="F:identical protein binding"/>
    <property type="evidence" value="ECO:0007669"/>
    <property type="project" value="TreeGrafter"/>
</dbReference>
<dbReference type="GO" id="GO:0097268">
    <property type="term" value="C:cytoophidium"/>
    <property type="evidence" value="ECO:0007669"/>
    <property type="project" value="UniProtKB-ARBA"/>
</dbReference>
<feature type="active site" evidence="12">
    <location>
        <position position="517"/>
    </location>
</feature>
<evidence type="ECO:0000256" key="3">
    <source>
        <dbReference type="ARBA" id="ARBA00022598"/>
    </source>
</evidence>
<feature type="domain" description="CTP synthase N-terminal" evidence="14">
    <location>
        <begin position="7"/>
        <end position="269"/>
    </location>
</feature>
<dbReference type="NCBIfam" id="NF003792">
    <property type="entry name" value="PRK05380.1"/>
    <property type="match status" value="1"/>
</dbReference>
<keyword evidence="3 12" id="KW-0436">Ligase</keyword>
<name>A0A1H2HBD4_9PSED</name>
<feature type="binding site" evidence="12">
    <location>
        <position position="355"/>
    </location>
    <ligand>
        <name>L-glutamine</name>
        <dbReference type="ChEBI" id="CHEBI:58359"/>
    </ligand>
</feature>
<feature type="binding site" evidence="12">
    <location>
        <position position="17"/>
    </location>
    <ligand>
        <name>CTP</name>
        <dbReference type="ChEBI" id="CHEBI:37563"/>
        <note>allosteric inhibitor</note>
    </ligand>
</feature>
<feature type="binding site" evidence="12">
    <location>
        <begin position="190"/>
        <end position="195"/>
    </location>
    <ligand>
        <name>UTP</name>
        <dbReference type="ChEBI" id="CHEBI:46398"/>
    </ligand>
</feature>
<feature type="binding site" evidence="12">
    <location>
        <begin position="190"/>
        <end position="195"/>
    </location>
    <ligand>
        <name>CTP</name>
        <dbReference type="ChEBI" id="CHEBI:37563"/>
        <note>allosteric inhibitor</note>
    </ligand>
</feature>
<reference evidence="15 16" key="1">
    <citation type="submission" date="2016-10" db="EMBL/GenBank/DDBJ databases">
        <authorList>
            <person name="Varghese N."/>
            <person name="Submissions S."/>
        </authorList>
    </citation>
    <scope>NUCLEOTIDE SEQUENCE [LARGE SCALE GENOMIC DNA]</scope>
    <source>
        <strain evidence="15 16">BS2775</strain>
    </source>
</reference>
<sequence length="554" mass="61390">MDSSSRKFVFITGGVVSSIGKGVAAASLAALLESRGIRVTLVKLDPYINIDPGMMSPLQHGEVFVTEDGAETDLDLGHYERFITARMGKRNNFTTGQIYNSVLAKERRGDYLGMTVQVIPHITDEIKSWIYAGAGDAEVTLVEVGGTVGDIESQPFLEAIRQIRLDRGRMDTCFVHLSYVPYLEAAGEIKTKPTQHSVKEARQIGIQPDVLICRMSHPLQEVERRKLALFCNVESEAVISCTDVDSIYKVPGLLNRQGLDELVCKKLGLTTMHSDLSKWETLIYKKENFTHEVNIAMVGKYVSLTDAYKSVNEALIHAGIHIRAKVNVYPIDSEQLNEDNLHVLDGMDAILVPGGFGPRGVEGKLRAIEYARTRRKPFFGICFGMQLAVTEFARNVAGWKGASSTELCADTCFPVVSLISRARADSNSVLTPDVDTNGVMRLGAHKFTIEASSLLSEIYGRSEALERHRHRYEVTPSYLPDLVKAGLRISAHSADDKRFCEAVELIDHPWFIGVQFHPEFSSTPSTPNPLFRSFIEAALVHQRFTKVEQCAVVA</sequence>
<dbReference type="GO" id="GO:0003883">
    <property type="term" value="F:CTP synthase activity"/>
    <property type="evidence" value="ECO:0007669"/>
    <property type="project" value="UniProtKB-UniRule"/>
</dbReference>
<keyword evidence="7 12" id="KW-0460">Magnesium</keyword>
<dbReference type="GO" id="GO:0005524">
    <property type="term" value="F:ATP binding"/>
    <property type="evidence" value="ECO:0007669"/>
    <property type="project" value="UniProtKB-KW"/>
</dbReference>
<comment type="catalytic activity">
    <reaction evidence="12">
        <text>L-glutamine + H2O = L-glutamate + NH4(+)</text>
        <dbReference type="Rhea" id="RHEA:15889"/>
        <dbReference type="ChEBI" id="CHEBI:15377"/>
        <dbReference type="ChEBI" id="CHEBI:28938"/>
        <dbReference type="ChEBI" id="CHEBI:29985"/>
        <dbReference type="ChEBI" id="CHEBI:58359"/>
    </reaction>
</comment>
<dbReference type="PANTHER" id="PTHR11550:SF0">
    <property type="entry name" value="CTP SYNTHASE-RELATED"/>
    <property type="match status" value="1"/>
</dbReference>
<evidence type="ECO:0000256" key="2">
    <source>
        <dbReference type="ARBA" id="ARBA00007533"/>
    </source>
</evidence>
<evidence type="ECO:0000256" key="6">
    <source>
        <dbReference type="ARBA" id="ARBA00022840"/>
    </source>
</evidence>
<comment type="similarity">
    <text evidence="2 12">Belongs to the CTP synthase family.</text>
</comment>
<evidence type="ECO:0000256" key="7">
    <source>
        <dbReference type="ARBA" id="ARBA00022842"/>
    </source>
</evidence>
<dbReference type="PANTHER" id="PTHR11550">
    <property type="entry name" value="CTP SYNTHASE"/>
    <property type="match status" value="1"/>
</dbReference>
<accession>A0A1H2HBD4</accession>
<comment type="function">
    <text evidence="11 12">Catalyzes the ATP-dependent amination of UTP to CTP with either L-glutamine or ammonia as the source of nitrogen. Regulates intracellular CTP levels through interactions with the four ribonucleotide triphosphates.</text>
</comment>
<dbReference type="PROSITE" id="PS51273">
    <property type="entry name" value="GATASE_TYPE_1"/>
    <property type="match status" value="1"/>
</dbReference>
<protein>
    <recommendedName>
        <fullName evidence="12">CTP synthase</fullName>
        <ecNumber evidence="12">6.3.4.2</ecNumber>
    </recommendedName>
    <alternativeName>
        <fullName evidence="12">Cytidine 5'-triphosphate synthase</fullName>
    </alternativeName>
    <alternativeName>
        <fullName evidence="12">Cytidine triphosphate synthetase</fullName>
        <shortName evidence="12">CTP synthetase</shortName>
        <shortName evidence="12">CTPS</shortName>
    </alternativeName>
    <alternativeName>
        <fullName evidence="12">UTP--ammonia ligase</fullName>
    </alternativeName>
</protein>
<comment type="catalytic activity">
    <reaction evidence="10 12">
        <text>UTP + L-glutamine + ATP + H2O = CTP + L-glutamate + ADP + phosphate + 2 H(+)</text>
        <dbReference type="Rhea" id="RHEA:26426"/>
        <dbReference type="ChEBI" id="CHEBI:15377"/>
        <dbReference type="ChEBI" id="CHEBI:15378"/>
        <dbReference type="ChEBI" id="CHEBI:29985"/>
        <dbReference type="ChEBI" id="CHEBI:30616"/>
        <dbReference type="ChEBI" id="CHEBI:37563"/>
        <dbReference type="ChEBI" id="CHEBI:43474"/>
        <dbReference type="ChEBI" id="CHEBI:46398"/>
        <dbReference type="ChEBI" id="CHEBI:58359"/>
        <dbReference type="ChEBI" id="CHEBI:456216"/>
        <dbReference type="EC" id="6.3.4.2"/>
    </reaction>
</comment>
<dbReference type="FunFam" id="3.40.50.880:FF:000002">
    <property type="entry name" value="CTP synthase"/>
    <property type="match status" value="1"/>
</dbReference>
<dbReference type="EMBL" id="LT629782">
    <property type="protein sequence ID" value="SDU29133.1"/>
    <property type="molecule type" value="Genomic_DNA"/>
</dbReference>
<dbReference type="RefSeq" id="WP_057725831.1">
    <property type="nucleotide sequence ID" value="NZ_JYLM01000013.1"/>
</dbReference>
<dbReference type="InterPro" id="IPR029062">
    <property type="entry name" value="Class_I_gatase-like"/>
</dbReference>
<dbReference type="AlphaFoldDB" id="A0A1H2HBD4"/>
<dbReference type="UniPathway" id="UPA00159">
    <property type="reaction ID" value="UER00277"/>
</dbReference>
<keyword evidence="16" id="KW-1185">Reference proteome</keyword>
<dbReference type="GO" id="GO:0044210">
    <property type="term" value="P:'de novo' CTP biosynthetic process"/>
    <property type="evidence" value="ECO:0007669"/>
    <property type="project" value="UniProtKB-UniRule"/>
</dbReference>
<keyword evidence="6 12" id="KW-0067">ATP-binding</keyword>
<feature type="binding site" evidence="12">
    <location>
        <begin position="18"/>
        <end position="23"/>
    </location>
    <ligand>
        <name>ATP</name>
        <dbReference type="ChEBI" id="CHEBI:30616"/>
    </ligand>
</feature>
<dbReference type="GO" id="GO:0019856">
    <property type="term" value="P:pyrimidine nucleobase biosynthetic process"/>
    <property type="evidence" value="ECO:0007669"/>
    <property type="project" value="TreeGrafter"/>
</dbReference>
<evidence type="ECO:0000259" key="13">
    <source>
        <dbReference type="Pfam" id="PF00117"/>
    </source>
</evidence>
<dbReference type="CDD" id="cd03113">
    <property type="entry name" value="CTPS_N"/>
    <property type="match status" value="1"/>
</dbReference>
<dbReference type="InterPro" id="IPR017926">
    <property type="entry name" value="GATASE"/>
</dbReference>
<dbReference type="GO" id="GO:0005829">
    <property type="term" value="C:cytosol"/>
    <property type="evidence" value="ECO:0007669"/>
    <property type="project" value="TreeGrafter"/>
</dbReference>
<proteinExistence type="inferred from homology"/>
<dbReference type="Gene3D" id="3.40.50.300">
    <property type="entry name" value="P-loop containing nucleotide triphosphate hydrolases"/>
    <property type="match status" value="1"/>
</dbReference>
<evidence type="ECO:0000256" key="10">
    <source>
        <dbReference type="ARBA" id="ARBA00047781"/>
    </source>
</evidence>
<evidence type="ECO:0000256" key="12">
    <source>
        <dbReference type="HAMAP-Rule" id="MF_01227"/>
    </source>
</evidence>
<dbReference type="GO" id="GO:0046872">
    <property type="term" value="F:metal ion binding"/>
    <property type="evidence" value="ECO:0007669"/>
    <property type="project" value="UniProtKB-KW"/>
</dbReference>
<comment type="miscellaneous">
    <text evidence="12">CTPSs have evolved a hybrid strategy for distinguishing between UTP and CTP. The overlapping regions of the product feedback inhibitory and substrate sites recognize a common feature in both compounds, the triphosphate moiety. To differentiate isosteric substrate and product pyrimidine rings, an additional pocket far from the expected kinase/ligase catalytic site, specifically recognizes the cytosine and ribose portions of the product inhibitor.</text>
</comment>
<keyword evidence="9 12" id="KW-0665">Pyrimidine biosynthesis</keyword>
<evidence type="ECO:0000256" key="4">
    <source>
        <dbReference type="ARBA" id="ARBA00022723"/>
    </source>
</evidence>
<evidence type="ECO:0000256" key="11">
    <source>
        <dbReference type="ARBA" id="ARBA00059148"/>
    </source>
</evidence>
<dbReference type="InterPro" id="IPR033828">
    <property type="entry name" value="GATase1_CTP_Synthase"/>
</dbReference>
<feature type="binding site" evidence="12">
    <location>
        <position position="244"/>
    </location>
    <ligand>
        <name>ATP</name>
        <dbReference type="ChEBI" id="CHEBI:30616"/>
    </ligand>
</feature>
<keyword evidence="5 12" id="KW-0547">Nucleotide-binding</keyword>
<comment type="activity regulation">
    <text evidence="12">Allosterically activated by GTP, when glutamine is the substrate; GTP has no effect on the reaction when ammonia is the substrate. The allosteric effector GTP functions by stabilizing the protein conformation that binds the tetrahedral intermediate(s) formed during glutamine hydrolysis. Inhibited by the product CTP, via allosteric rather than competitive inhibition.</text>
</comment>
<dbReference type="FunFam" id="3.40.50.300:FF:000009">
    <property type="entry name" value="CTP synthase"/>
    <property type="match status" value="1"/>
</dbReference>
<dbReference type="NCBIfam" id="TIGR00337">
    <property type="entry name" value="PyrG"/>
    <property type="match status" value="1"/>
</dbReference>
<dbReference type="InterPro" id="IPR017456">
    <property type="entry name" value="CTP_synthase_N"/>
</dbReference>
<evidence type="ECO:0000256" key="1">
    <source>
        <dbReference type="ARBA" id="ARBA00005171"/>
    </source>
</evidence>
<organism evidence="15 16">
    <name type="scientific">Pseudomonas orientalis</name>
    <dbReference type="NCBI Taxonomy" id="76758"/>
    <lineage>
        <taxon>Bacteria</taxon>
        <taxon>Pseudomonadati</taxon>
        <taxon>Pseudomonadota</taxon>
        <taxon>Gammaproteobacteria</taxon>
        <taxon>Pseudomonadales</taxon>
        <taxon>Pseudomonadaceae</taxon>
        <taxon>Pseudomonas</taxon>
    </lineage>
</organism>
<feature type="binding site" evidence="12">
    <location>
        <position position="226"/>
    </location>
    <ligand>
        <name>UTP</name>
        <dbReference type="ChEBI" id="CHEBI:46398"/>
    </ligand>
</feature>
<feature type="binding site" evidence="12">
    <location>
        <position position="143"/>
    </location>
    <ligand>
        <name>Mg(2+)</name>
        <dbReference type="ChEBI" id="CHEBI:18420"/>
    </ligand>
</feature>
<evidence type="ECO:0000256" key="8">
    <source>
        <dbReference type="ARBA" id="ARBA00022962"/>
    </source>
</evidence>
<feature type="active site" evidence="12">
    <location>
        <position position="519"/>
    </location>
</feature>
<feature type="domain" description="Glutamine amidotransferase" evidence="13">
    <location>
        <begin position="304"/>
        <end position="536"/>
    </location>
</feature>